<reference evidence="1 2" key="2">
    <citation type="submission" date="2012-02" db="EMBL/GenBank/DDBJ databases">
        <title>Improved High-Quality Draft sequence of Desulfobacter postgatei 2ac9.</title>
        <authorList>
            <consortium name="US DOE Joint Genome Institute"/>
            <person name="Lucas S."/>
            <person name="Han J."/>
            <person name="Lapidus A."/>
            <person name="Cheng J.-F."/>
            <person name="Goodwin L."/>
            <person name="Pitluck S."/>
            <person name="Peters L."/>
            <person name="Ovchinnikova G."/>
            <person name="Held B."/>
            <person name="Detter J.C."/>
            <person name="Han C."/>
            <person name="Tapia R."/>
            <person name="Land M."/>
            <person name="Hauser L."/>
            <person name="Kyrpides N."/>
            <person name="Ivanova N."/>
            <person name="Pagani I."/>
            <person name="Orellana R."/>
            <person name="Lovley D."/>
            <person name="Woyke T."/>
        </authorList>
    </citation>
    <scope>NUCLEOTIDE SEQUENCE [LARGE SCALE GENOMIC DNA]</scope>
    <source>
        <strain evidence="1 2">2ac9</strain>
    </source>
</reference>
<protein>
    <submittedName>
        <fullName evidence="1">Uncharacterized protein</fullName>
    </submittedName>
</protein>
<keyword evidence="2" id="KW-1185">Reference proteome</keyword>
<dbReference type="RefSeq" id="WP_004072933.1">
    <property type="nucleotide sequence ID" value="NZ_CM001488.1"/>
</dbReference>
<dbReference type="Proteomes" id="UP000005778">
    <property type="component" value="Chromosome"/>
</dbReference>
<gene>
    <name evidence="1" type="ORF">DespoDRAFT_01778</name>
</gene>
<evidence type="ECO:0000313" key="1">
    <source>
        <dbReference type="EMBL" id="EIM63694.1"/>
    </source>
</evidence>
<reference evidence="1 2" key="1">
    <citation type="submission" date="2011-09" db="EMBL/GenBank/DDBJ databases">
        <authorList>
            <consortium name="US DOE Joint Genome Institute (JGI-PGF)"/>
            <person name="Lucas S."/>
            <person name="Han J."/>
            <person name="Lapidus A."/>
            <person name="Cheng J.-F."/>
            <person name="Goodwin L."/>
            <person name="Pitluck S."/>
            <person name="Peters L."/>
            <person name="Land M.L."/>
            <person name="Hauser L."/>
            <person name="Orellana R."/>
            <person name="Lovley D."/>
            <person name="Woyke T.J."/>
        </authorList>
    </citation>
    <scope>NUCLEOTIDE SEQUENCE [LARGE SCALE GENOMIC DNA]</scope>
    <source>
        <strain evidence="1 2">2ac9</strain>
    </source>
</reference>
<dbReference type="eggNOG" id="ENOG50334BC">
    <property type="taxonomic scope" value="Bacteria"/>
</dbReference>
<sequence length="163" mass="18878">MIVFCEDCGDRNQVCPAHIVKGRAVFICHACGYHNDYLLPLLQQKKQQENTVDNLFQVLDRYPQMMGGFIYDISKGITICRMPDLLLPEDIHSLGSRLSQSLEQGLLAMPDIRSMTVLISDKYFFVAREKKGQYLVLVALTPNLPEPFCRFFMQYTHKKEWQI</sequence>
<dbReference type="EMBL" id="CM001488">
    <property type="protein sequence ID" value="EIM63694.1"/>
    <property type="molecule type" value="Genomic_DNA"/>
</dbReference>
<dbReference type="AlphaFoldDB" id="I5B2I1"/>
<name>I5B2I1_9BACT</name>
<evidence type="ECO:0000313" key="2">
    <source>
        <dbReference type="Proteomes" id="UP000005778"/>
    </source>
</evidence>
<dbReference type="OrthoDB" id="5421382at2"/>
<proteinExistence type="predicted"/>
<accession>I5B2I1</accession>
<dbReference type="STRING" id="879212.DespoDRAFT_01778"/>
<dbReference type="HOGENOM" id="CLU_1666553_0_0_7"/>
<organism evidence="1 2">
    <name type="scientific">Desulfobacter postgatei 2ac9</name>
    <dbReference type="NCBI Taxonomy" id="879212"/>
    <lineage>
        <taxon>Bacteria</taxon>
        <taxon>Pseudomonadati</taxon>
        <taxon>Thermodesulfobacteriota</taxon>
        <taxon>Desulfobacteria</taxon>
        <taxon>Desulfobacterales</taxon>
        <taxon>Desulfobacteraceae</taxon>
        <taxon>Desulfobacter</taxon>
    </lineage>
</organism>